<proteinExistence type="predicted"/>
<keyword evidence="2" id="KW-1185">Reference proteome</keyword>
<name>A0A8B6FAL8_MYTGA</name>
<dbReference type="AlphaFoldDB" id="A0A8B6FAL8"/>
<dbReference type="Proteomes" id="UP000596742">
    <property type="component" value="Unassembled WGS sequence"/>
</dbReference>
<evidence type="ECO:0000313" key="2">
    <source>
        <dbReference type="Proteomes" id="UP000596742"/>
    </source>
</evidence>
<dbReference type="OrthoDB" id="6161447at2759"/>
<organism evidence="1 2">
    <name type="scientific">Mytilus galloprovincialis</name>
    <name type="common">Mediterranean mussel</name>
    <dbReference type="NCBI Taxonomy" id="29158"/>
    <lineage>
        <taxon>Eukaryota</taxon>
        <taxon>Metazoa</taxon>
        <taxon>Spiralia</taxon>
        <taxon>Lophotrochozoa</taxon>
        <taxon>Mollusca</taxon>
        <taxon>Bivalvia</taxon>
        <taxon>Autobranchia</taxon>
        <taxon>Pteriomorphia</taxon>
        <taxon>Mytilida</taxon>
        <taxon>Mytiloidea</taxon>
        <taxon>Mytilidae</taxon>
        <taxon>Mytilinae</taxon>
        <taxon>Mytilus</taxon>
    </lineage>
</organism>
<sequence length="554" mass="62415">MSCVHNYMHGIFNEFVNYKLFSGCKEDTDHWRETKTTIFLKANETFLSYVKRKKSLLCQYLLNHIPSFAIENRILVNGLYSSIRNNDVKTARFVGWQICRSFLEWANLHVYDIWLASLCKCSRRKTKLSSWFCSMNVTIIILVPKPNREFVNNFSGIPVKQIAYHGELFKEASAISEKRTNLLGRDLNIQCHIPGPLAEKLFNNHSRLTLICPSEIKSIHFQDKPQFLTSSCIQLYCYVKGAIPIGEKHFPSDLQGIPTDVIEGFPRFCSQKIRIGDSVTNLKVSGTIGGFCLFYGRQALLTCAHAMLDWNTLLSTGHQHHMQPESVHFETGDRMLNETLHCGRVVNHSFTHDNPRETSTDVAVIELDNGICVSEQDYVNTKGKRKIHHRELGLQSCNLHDGYIKTFQGLPGRNVEVVCAGAVSDFNSSSNTATVIKVPEWVIEREKLQSASRNLTKCITENLPTQVDIPVHMQVHAIVSAAREEEVKSQRTLRFYNQLAVSNIPFQQGDSGACVYITDGYIESGCLGMAIADYPGGGCIVTPMATLLEKLGLI</sequence>
<gene>
    <name evidence="1" type="ORF">MGAL_10B049372</name>
</gene>
<reference evidence="1" key="1">
    <citation type="submission" date="2018-11" db="EMBL/GenBank/DDBJ databases">
        <authorList>
            <person name="Alioto T."/>
            <person name="Alioto T."/>
        </authorList>
    </citation>
    <scope>NUCLEOTIDE SEQUENCE</scope>
</reference>
<protein>
    <submittedName>
        <fullName evidence="1">Uncharacterized protein</fullName>
    </submittedName>
</protein>
<dbReference type="EMBL" id="UYJE01006570">
    <property type="protein sequence ID" value="VDI47049.1"/>
    <property type="molecule type" value="Genomic_DNA"/>
</dbReference>
<accession>A0A8B6FAL8</accession>
<evidence type="ECO:0000313" key="1">
    <source>
        <dbReference type="EMBL" id="VDI47049.1"/>
    </source>
</evidence>
<comment type="caution">
    <text evidence="1">The sequence shown here is derived from an EMBL/GenBank/DDBJ whole genome shotgun (WGS) entry which is preliminary data.</text>
</comment>